<evidence type="ECO:0000259" key="10">
    <source>
        <dbReference type="PROSITE" id="PS50206"/>
    </source>
</evidence>
<dbReference type="VEuPathDB" id="TrichDB:TVAGG3_0965200"/>
<organism evidence="11 12">
    <name type="scientific">Trichomonas vaginalis (strain ATCC PRA-98 / G3)</name>
    <dbReference type="NCBI Taxonomy" id="412133"/>
    <lineage>
        <taxon>Eukaryota</taxon>
        <taxon>Metamonada</taxon>
        <taxon>Parabasalia</taxon>
        <taxon>Trichomonadida</taxon>
        <taxon>Trichomonadidae</taxon>
        <taxon>Trichomonas</taxon>
    </lineage>
</organism>
<evidence type="ECO:0000256" key="6">
    <source>
        <dbReference type="ARBA" id="ARBA00022912"/>
    </source>
</evidence>
<name>A2E292_TRIV3</name>
<dbReference type="GO" id="GO:0000086">
    <property type="term" value="P:G2/M transition of mitotic cell cycle"/>
    <property type="evidence" value="ECO:0000318"/>
    <property type="project" value="GO_Central"/>
</dbReference>
<evidence type="ECO:0000256" key="5">
    <source>
        <dbReference type="ARBA" id="ARBA00022801"/>
    </source>
</evidence>
<dbReference type="InterPro" id="IPR000751">
    <property type="entry name" value="MPI_Phosphatase"/>
</dbReference>
<dbReference type="AlphaFoldDB" id="A2E292"/>
<dbReference type="Pfam" id="PF00581">
    <property type="entry name" value="Rhodanese"/>
    <property type="match status" value="1"/>
</dbReference>
<evidence type="ECO:0000256" key="4">
    <source>
        <dbReference type="ARBA" id="ARBA00022776"/>
    </source>
</evidence>
<evidence type="ECO:0000256" key="8">
    <source>
        <dbReference type="ARBA" id="ARBA00051722"/>
    </source>
</evidence>
<comment type="catalytic activity">
    <reaction evidence="8">
        <text>O-phospho-L-tyrosyl-[protein] + H2O = L-tyrosyl-[protein] + phosphate</text>
        <dbReference type="Rhea" id="RHEA:10684"/>
        <dbReference type="Rhea" id="RHEA-COMP:10136"/>
        <dbReference type="Rhea" id="RHEA-COMP:20101"/>
        <dbReference type="ChEBI" id="CHEBI:15377"/>
        <dbReference type="ChEBI" id="CHEBI:43474"/>
        <dbReference type="ChEBI" id="CHEBI:46858"/>
        <dbReference type="ChEBI" id="CHEBI:61978"/>
        <dbReference type="EC" id="3.1.3.48"/>
    </reaction>
</comment>
<keyword evidence="6" id="KW-0904">Protein phosphatase</keyword>
<dbReference type="Proteomes" id="UP000001542">
    <property type="component" value="Unassembled WGS sequence"/>
</dbReference>
<dbReference type="Gene3D" id="3.40.250.10">
    <property type="entry name" value="Rhodanese-like domain"/>
    <property type="match status" value="1"/>
</dbReference>
<dbReference type="InterPro" id="IPR001763">
    <property type="entry name" value="Rhodanese-like_dom"/>
</dbReference>
<dbReference type="PANTHER" id="PTHR10828:SF17">
    <property type="entry name" value="PROTEIN-TYROSINE-PHOSPHATASE"/>
    <property type="match status" value="1"/>
</dbReference>
<dbReference type="eggNOG" id="KOG3772">
    <property type="taxonomic scope" value="Eukaryota"/>
</dbReference>
<dbReference type="InParanoid" id="A2E292"/>
<evidence type="ECO:0000256" key="9">
    <source>
        <dbReference type="SAM" id="MobiDB-lite"/>
    </source>
</evidence>
<keyword evidence="5" id="KW-0378">Hydrolase</keyword>
<accession>A2E292</accession>
<dbReference type="GO" id="GO:0005737">
    <property type="term" value="C:cytoplasm"/>
    <property type="evidence" value="ECO:0000318"/>
    <property type="project" value="GO_Central"/>
</dbReference>
<keyword evidence="7" id="KW-0131">Cell cycle</keyword>
<evidence type="ECO:0000313" key="11">
    <source>
        <dbReference type="EMBL" id="EAY13192.1"/>
    </source>
</evidence>
<dbReference type="STRING" id="5722.A2E292"/>
<dbReference type="RefSeq" id="XP_001325415.1">
    <property type="nucleotide sequence ID" value="XM_001325380.1"/>
</dbReference>
<dbReference type="InterPro" id="IPR036873">
    <property type="entry name" value="Rhodanese-like_dom_sf"/>
</dbReference>
<comment type="similarity">
    <text evidence="1">Belongs to the MPI phosphatase family.</text>
</comment>
<dbReference type="PRINTS" id="PR00716">
    <property type="entry name" value="MPIPHPHTASE"/>
</dbReference>
<reference evidence="11" key="2">
    <citation type="journal article" date="2007" name="Science">
        <title>Draft genome sequence of the sexually transmitted pathogen Trichomonas vaginalis.</title>
        <authorList>
            <person name="Carlton J.M."/>
            <person name="Hirt R.P."/>
            <person name="Silva J.C."/>
            <person name="Delcher A.L."/>
            <person name="Schatz M."/>
            <person name="Zhao Q."/>
            <person name="Wortman J.R."/>
            <person name="Bidwell S.L."/>
            <person name="Alsmark U.C.M."/>
            <person name="Besteiro S."/>
            <person name="Sicheritz-Ponten T."/>
            <person name="Noel C.J."/>
            <person name="Dacks J.B."/>
            <person name="Foster P.G."/>
            <person name="Simillion C."/>
            <person name="Van de Peer Y."/>
            <person name="Miranda-Saavedra D."/>
            <person name="Barton G.J."/>
            <person name="Westrop G.D."/>
            <person name="Mueller S."/>
            <person name="Dessi D."/>
            <person name="Fiori P.L."/>
            <person name="Ren Q."/>
            <person name="Paulsen I."/>
            <person name="Zhang H."/>
            <person name="Bastida-Corcuera F.D."/>
            <person name="Simoes-Barbosa A."/>
            <person name="Brown M.T."/>
            <person name="Hayes R.D."/>
            <person name="Mukherjee M."/>
            <person name="Okumura C.Y."/>
            <person name="Schneider R."/>
            <person name="Smith A.J."/>
            <person name="Vanacova S."/>
            <person name="Villalvazo M."/>
            <person name="Haas B.J."/>
            <person name="Pertea M."/>
            <person name="Feldblyum T.V."/>
            <person name="Utterback T.R."/>
            <person name="Shu C.L."/>
            <person name="Osoegawa K."/>
            <person name="de Jong P.J."/>
            <person name="Hrdy I."/>
            <person name="Horvathova L."/>
            <person name="Zubacova Z."/>
            <person name="Dolezal P."/>
            <person name="Malik S.B."/>
            <person name="Logsdon J.M. Jr."/>
            <person name="Henze K."/>
            <person name="Gupta A."/>
            <person name="Wang C.C."/>
            <person name="Dunne R.L."/>
            <person name="Upcroft J.A."/>
            <person name="Upcroft P."/>
            <person name="White O."/>
            <person name="Salzberg S.L."/>
            <person name="Tang P."/>
            <person name="Chiu C.-H."/>
            <person name="Lee Y.-S."/>
            <person name="Embley T.M."/>
            <person name="Coombs G.H."/>
            <person name="Mottram J.C."/>
            <person name="Tachezy J."/>
            <person name="Fraser-Liggett C.M."/>
            <person name="Johnson P.J."/>
        </authorList>
    </citation>
    <scope>NUCLEOTIDE SEQUENCE [LARGE SCALE GENOMIC DNA]</scope>
    <source>
        <strain evidence="11">G3</strain>
    </source>
</reference>
<evidence type="ECO:0000313" key="12">
    <source>
        <dbReference type="Proteomes" id="UP000001542"/>
    </source>
</evidence>
<dbReference type="PROSITE" id="PS50206">
    <property type="entry name" value="RHODANESE_3"/>
    <property type="match status" value="1"/>
</dbReference>
<dbReference type="EMBL" id="DS113289">
    <property type="protein sequence ID" value="EAY13192.1"/>
    <property type="molecule type" value="Genomic_DNA"/>
</dbReference>
<evidence type="ECO:0000256" key="1">
    <source>
        <dbReference type="ARBA" id="ARBA00011065"/>
    </source>
</evidence>
<evidence type="ECO:0000256" key="3">
    <source>
        <dbReference type="ARBA" id="ARBA00022618"/>
    </source>
</evidence>
<evidence type="ECO:0000256" key="2">
    <source>
        <dbReference type="ARBA" id="ARBA00013064"/>
    </source>
</evidence>
<dbReference type="GO" id="GO:0110032">
    <property type="term" value="P:positive regulation of G2/MI transition of meiotic cell cycle"/>
    <property type="evidence" value="ECO:0000318"/>
    <property type="project" value="GO_Central"/>
</dbReference>
<gene>
    <name evidence="11" type="ORF">TVAG_097620</name>
</gene>
<dbReference type="VEuPathDB" id="TrichDB:TVAG_097620"/>
<feature type="region of interest" description="Disordered" evidence="9">
    <location>
        <begin position="1"/>
        <end position="41"/>
    </location>
</feature>
<dbReference type="GO" id="GO:0051301">
    <property type="term" value="P:cell division"/>
    <property type="evidence" value="ECO:0007669"/>
    <property type="project" value="UniProtKB-KW"/>
</dbReference>
<keyword evidence="4" id="KW-0498">Mitosis</keyword>
<dbReference type="KEGG" id="tva:4771166"/>
<dbReference type="SMART" id="SM00450">
    <property type="entry name" value="RHOD"/>
    <property type="match status" value="1"/>
</dbReference>
<dbReference type="SMR" id="A2E292"/>
<evidence type="ECO:0000256" key="7">
    <source>
        <dbReference type="ARBA" id="ARBA00023306"/>
    </source>
</evidence>
<proteinExistence type="inferred from homology"/>
<dbReference type="GO" id="GO:0010971">
    <property type="term" value="P:positive regulation of G2/M transition of mitotic cell cycle"/>
    <property type="evidence" value="ECO:0000318"/>
    <property type="project" value="GO_Central"/>
</dbReference>
<dbReference type="GO" id="GO:0005634">
    <property type="term" value="C:nucleus"/>
    <property type="evidence" value="ECO:0000318"/>
    <property type="project" value="GO_Central"/>
</dbReference>
<keyword evidence="3" id="KW-0132">Cell division</keyword>
<keyword evidence="12" id="KW-1185">Reference proteome</keyword>
<dbReference type="OrthoDB" id="26523at2759"/>
<dbReference type="FunFam" id="3.40.250.10:FF:000021">
    <property type="entry name" value="M-phase inducer phosphatase cdc-25.2"/>
    <property type="match status" value="1"/>
</dbReference>
<dbReference type="PANTHER" id="PTHR10828">
    <property type="entry name" value="M-PHASE INDUCER PHOSPHATASE DUAL SPECIFICITY PHOSPHATASE CDC25"/>
    <property type="match status" value="1"/>
</dbReference>
<dbReference type="EC" id="3.1.3.48" evidence="2"/>
<dbReference type="SUPFAM" id="SSF52821">
    <property type="entry name" value="Rhodanese/Cell cycle control phosphatase"/>
    <property type="match status" value="1"/>
</dbReference>
<feature type="domain" description="Rhodanese" evidence="10">
    <location>
        <begin position="74"/>
        <end position="177"/>
    </location>
</feature>
<protein>
    <recommendedName>
        <fullName evidence="2">protein-tyrosine-phosphatase</fullName>
        <ecNumber evidence="2">3.1.3.48</ecNumber>
    </recommendedName>
</protein>
<dbReference type="GO" id="GO:0004725">
    <property type="term" value="F:protein tyrosine phosphatase activity"/>
    <property type="evidence" value="ECO:0000318"/>
    <property type="project" value="GO_Central"/>
</dbReference>
<reference evidence="11" key="1">
    <citation type="submission" date="2006-10" db="EMBL/GenBank/DDBJ databases">
        <authorList>
            <person name="Amadeo P."/>
            <person name="Zhao Q."/>
            <person name="Wortman J."/>
            <person name="Fraser-Liggett C."/>
            <person name="Carlton J."/>
        </authorList>
    </citation>
    <scope>NUCLEOTIDE SEQUENCE</scope>
    <source>
        <strain evidence="11">G3</strain>
    </source>
</reference>
<sequence length="266" mass="30093">MSSLTPKCSRRSPFKSPDRHGIPLPPLDFASPSKEDDEDECEIGSIPTLPLTSAVPRITGATLVDMLSGVYDEFFESLFIIDCRYDYEYQGGHIQGAVNINNPAQLSEAFFDDPLPSATIVFHCEFSHNRGPEMASIFRGFDRELNKSRYPYLYYPHVYILDGGYKRFYAEYPDCCDGGYVPMLDKNHTVNGDLVRSTSQYRENMENLNREMNKSLGELPGQHSHFMSPMAPSMPQSPMPQSPMATKMLNFLASPAFKRSPYHNTD</sequence>